<organism evidence="3">
    <name type="scientific">Haemonchus placei</name>
    <name type="common">Barber's pole worm</name>
    <dbReference type="NCBI Taxonomy" id="6290"/>
    <lineage>
        <taxon>Eukaryota</taxon>
        <taxon>Metazoa</taxon>
        <taxon>Ecdysozoa</taxon>
        <taxon>Nematoda</taxon>
        <taxon>Chromadorea</taxon>
        <taxon>Rhabditida</taxon>
        <taxon>Rhabditina</taxon>
        <taxon>Rhabditomorpha</taxon>
        <taxon>Strongyloidea</taxon>
        <taxon>Trichostrongylidae</taxon>
        <taxon>Haemonchus</taxon>
    </lineage>
</organism>
<name>A0A0N4WMT2_HAEPC</name>
<dbReference type="Proteomes" id="UP000268014">
    <property type="component" value="Unassembled WGS sequence"/>
</dbReference>
<accession>A0A0N4WMT2</accession>
<sequence>MIFLGLSARCTVYETPFFGGWNASFRAMLPGVGGQPT</sequence>
<evidence type="ECO:0000313" key="2">
    <source>
        <dbReference type="Proteomes" id="UP000268014"/>
    </source>
</evidence>
<reference evidence="3" key="1">
    <citation type="submission" date="2017-02" db="UniProtKB">
        <authorList>
            <consortium name="WormBaseParasite"/>
        </authorList>
    </citation>
    <scope>IDENTIFICATION</scope>
</reference>
<dbReference type="EMBL" id="UZAF01017895">
    <property type="protein sequence ID" value="VDO45958.1"/>
    <property type="molecule type" value="Genomic_DNA"/>
</dbReference>
<evidence type="ECO:0000313" key="1">
    <source>
        <dbReference type="EMBL" id="VDO45958.1"/>
    </source>
</evidence>
<reference evidence="1 2" key="2">
    <citation type="submission" date="2018-11" db="EMBL/GenBank/DDBJ databases">
        <authorList>
            <consortium name="Pathogen Informatics"/>
        </authorList>
    </citation>
    <scope>NUCLEOTIDE SEQUENCE [LARGE SCALE GENOMIC DNA]</scope>
    <source>
        <strain evidence="1 2">MHpl1</strain>
    </source>
</reference>
<dbReference type="WBParaSite" id="HPLM_0001253801-mRNA-1">
    <property type="protein sequence ID" value="HPLM_0001253801-mRNA-1"/>
    <property type="gene ID" value="HPLM_0001253801"/>
</dbReference>
<gene>
    <name evidence="1" type="ORF">HPLM_LOCUS12530</name>
</gene>
<proteinExistence type="predicted"/>
<protein>
    <submittedName>
        <fullName evidence="3">Glycosyl transferase</fullName>
    </submittedName>
</protein>
<keyword evidence="2" id="KW-1185">Reference proteome</keyword>
<evidence type="ECO:0000313" key="3">
    <source>
        <dbReference type="WBParaSite" id="HPLM_0001253801-mRNA-1"/>
    </source>
</evidence>
<dbReference type="AlphaFoldDB" id="A0A0N4WMT2"/>